<dbReference type="EMBL" id="JBGBPQ010000015">
    <property type="protein sequence ID" value="KAL1510173.1"/>
    <property type="molecule type" value="Genomic_DNA"/>
</dbReference>
<proteinExistence type="predicted"/>
<reference evidence="2 3" key="1">
    <citation type="journal article" date="2024" name="Science">
        <title>Giant polyketide synthase enzymes in the biosynthesis of giant marine polyether toxins.</title>
        <authorList>
            <person name="Fallon T.R."/>
            <person name="Shende V.V."/>
            <person name="Wierzbicki I.H."/>
            <person name="Pendleton A.L."/>
            <person name="Watervoot N.F."/>
            <person name="Auber R.P."/>
            <person name="Gonzalez D.J."/>
            <person name="Wisecaver J.H."/>
            <person name="Moore B.S."/>
        </authorList>
    </citation>
    <scope>NUCLEOTIDE SEQUENCE [LARGE SCALE GENOMIC DNA]</scope>
    <source>
        <strain evidence="2 3">12B1</strain>
    </source>
</reference>
<comment type="caution">
    <text evidence="2">The sequence shown here is derived from an EMBL/GenBank/DDBJ whole genome shotgun (WGS) entry which is preliminary data.</text>
</comment>
<gene>
    <name evidence="2" type="ORF">AB1Y20_006503</name>
</gene>
<evidence type="ECO:0000313" key="3">
    <source>
        <dbReference type="Proteomes" id="UP001515480"/>
    </source>
</evidence>
<evidence type="ECO:0000256" key="1">
    <source>
        <dbReference type="SAM" id="MobiDB-lite"/>
    </source>
</evidence>
<protein>
    <submittedName>
        <fullName evidence="2">Uncharacterized protein</fullName>
    </submittedName>
</protein>
<sequence length="135" mass="13833">MTMTTSSVCSEAEPTRSEVALGEAGDGGGEGGAEGGARRSARMSGASRDSTETPRAWLASAGRVAHRPSLSAMREASAMDAAWMAVVTRTLAGWADRVSASVETLRYAARPCLKAACAAAVKADSSPPTMQVKLT</sequence>
<feature type="region of interest" description="Disordered" evidence="1">
    <location>
        <begin position="1"/>
        <end position="55"/>
    </location>
</feature>
<feature type="compositionally biased region" description="Gly residues" evidence="1">
    <location>
        <begin position="24"/>
        <end position="35"/>
    </location>
</feature>
<evidence type="ECO:0000313" key="2">
    <source>
        <dbReference type="EMBL" id="KAL1510173.1"/>
    </source>
</evidence>
<keyword evidence="3" id="KW-1185">Reference proteome</keyword>
<organism evidence="2 3">
    <name type="scientific">Prymnesium parvum</name>
    <name type="common">Toxic golden alga</name>
    <dbReference type="NCBI Taxonomy" id="97485"/>
    <lineage>
        <taxon>Eukaryota</taxon>
        <taxon>Haptista</taxon>
        <taxon>Haptophyta</taxon>
        <taxon>Prymnesiophyceae</taxon>
        <taxon>Prymnesiales</taxon>
        <taxon>Prymnesiaceae</taxon>
        <taxon>Prymnesium</taxon>
    </lineage>
</organism>
<accession>A0AB34J0E0</accession>
<dbReference type="Proteomes" id="UP001515480">
    <property type="component" value="Unassembled WGS sequence"/>
</dbReference>
<name>A0AB34J0E0_PRYPA</name>
<dbReference type="AlphaFoldDB" id="A0AB34J0E0"/>